<gene>
    <name evidence="5" type="ORF">BD833_101303</name>
</gene>
<dbReference type="Proteomes" id="UP000322499">
    <property type="component" value="Unassembled WGS sequence"/>
</dbReference>
<dbReference type="RefSeq" id="WP_166531344.1">
    <property type="nucleotide sequence ID" value="NZ_VNHW01000001.1"/>
</dbReference>
<evidence type="ECO:0000313" key="6">
    <source>
        <dbReference type="Proteomes" id="UP000322499"/>
    </source>
</evidence>
<dbReference type="GO" id="GO:0004252">
    <property type="term" value="F:serine-type endopeptidase activity"/>
    <property type="evidence" value="ECO:0007669"/>
    <property type="project" value="TreeGrafter"/>
</dbReference>
<reference evidence="5 6" key="1">
    <citation type="submission" date="2019-07" db="EMBL/GenBank/DDBJ databases">
        <title>Genomic Encyclopedia of Archaeal and Bacterial Type Strains, Phase II (KMG-II): from individual species to whole genera.</title>
        <authorList>
            <person name="Goeker M."/>
        </authorList>
    </citation>
    <scope>NUCLEOTIDE SEQUENCE [LARGE SCALE GENOMIC DNA]</scope>
    <source>
        <strain evidence="5 6">DSM 46842</strain>
    </source>
</reference>
<evidence type="ECO:0000256" key="3">
    <source>
        <dbReference type="SAM" id="MobiDB-lite"/>
    </source>
</evidence>
<dbReference type="Pfam" id="PF01738">
    <property type="entry name" value="DLH"/>
    <property type="match status" value="1"/>
</dbReference>
<comment type="caution">
    <text evidence="5">The sequence shown here is derived from an EMBL/GenBank/DDBJ whole genome shotgun (WGS) entry which is preliminary data.</text>
</comment>
<keyword evidence="1" id="KW-0378">Hydrolase</keyword>
<proteinExistence type="predicted"/>
<feature type="region of interest" description="Disordered" evidence="3">
    <location>
        <begin position="46"/>
        <end position="66"/>
    </location>
</feature>
<evidence type="ECO:0000313" key="5">
    <source>
        <dbReference type="EMBL" id="TYP90585.1"/>
    </source>
</evidence>
<dbReference type="SUPFAM" id="SSF82171">
    <property type="entry name" value="DPP6 N-terminal domain-like"/>
    <property type="match status" value="1"/>
</dbReference>
<dbReference type="Gene3D" id="3.40.50.1820">
    <property type="entry name" value="alpha/beta hydrolase"/>
    <property type="match status" value="1"/>
</dbReference>
<evidence type="ECO:0000259" key="4">
    <source>
        <dbReference type="Pfam" id="PF01738"/>
    </source>
</evidence>
<name>A0A5S5D4G4_9ACTN</name>
<organism evidence="5 6">
    <name type="scientific">Blastococcus xanthinilyticus</name>
    <dbReference type="NCBI Taxonomy" id="1564164"/>
    <lineage>
        <taxon>Bacteria</taxon>
        <taxon>Bacillati</taxon>
        <taxon>Actinomycetota</taxon>
        <taxon>Actinomycetes</taxon>
        <taxon>Geodermatophilales</taxon>
        <taxon>Geodermatophilaceae</taxon>
        <taxon>Blastococcus</taxon>
    </lineage>
</organism>
<dbReference type="EMBL" id="VNHW01000001">
    <property type="protein sequence ID" value="TYP90585.1"/>
    <property type="molecule type" value="Genomic_DNA"/>
</dbReference>
<dbReference type="Pfam" id="PF07676">
    <property type="entry name" value="PD40"/>
    <property type="match status" value="2"/>
</dbReference>
<dbReference type="InterPro" id="IPR002925">
    <property type="entry name" value="Dienelactn_hydro"/>
</dbReference>
<dbReference type="GO" id="GO:0004177">
    <property type="term" value="F:aminopeptidase activity"/>
    <property type="evidence" value="ECO:0007669"/>
    <property type="project" value="UniProtKB-KW"/>
</dbReference>
<dbReference type="PANTHER" id="PTHR42776:SF27">
    <property type="entry name" value="DIPEPTIDYL PEPTIDASE FAMILY MEMBER 6"/>
    <property type="match status" value="1"/>
</dbReference>
<keyword evidence="5" id="KW-0645">Protease</keyword>
<dbReference type="AlphaFoldDB" id="A0A5S5D4G4"/>
<sequence>MLPTDLALLRVPGTPAVSPDGRIAVVAVEWLDLDGDACRSQLWAVPTDGSAPARPLTSGQRDTDPAFSPDGRWLAYLGCEPGTRPQILVLPAAGGAPRRLTAHPLGAGAPVWAPDSRRLAYVARVPEHGRYGTVPGVGPAAEPPRLITTASSRLDGVGFWPDRPGQVFLLELPGDFTDDSSPPPEPVQLTASDADCTDVAWRPDGAELAFVRARSDPAEAHLVREVHAVRPDGSGLRRVTGSGARCAGPAYTPDGTTIVLTAVPDAGDGHAADPTDVPCTMPVDGGPLRPLLDPERYVLAAGSPGSTVLTGGAVLVRVARGGAVDLLRVPLDGGPPEVLVEGSFTVHGVSAAAGVVVACVGHDRSAGELVAVTGAGRRLLSGFGRPLGETGRLHRSADVAVTAPDGHPVRGWVTTPPGPGPHPVLLAVHGGQSGWSLSDETQVLVSAGYAVLRCHPRAADDVEALLDSALTAPELDGTRVGIAGSGAGGDLAVHLLSRTDRFAAAVVERPAAALAAEERTVVGASTGTTPTLVIQAEGDRAASAALGEELHAGLLHRGVPAELLLFPGDGHELRRTGRPRHRVARLEHLLRWWDRWLPTAARDASAVADEAAPDRLNTPQHAP</sequence>
<feature type="domain" description="Dienelactone hydrolase" evidence="4">
    <location>
        <begin position="457"/>
        <end position="579"/>
    </location>
</feature>
<evidence type="ECO:0000256" key="1">
    <source>
        <dbReference type="ARBA" id="ARBA00022801"/>
    </source>
</evidence>
<dbReference type="InterPro" id="IPR011042">
    <property type="entry name" value="6-blade_b-propeller_TolB-like"/>
</dbReference>
<accession>A0A5S5D4G4</accession>
<protein>
    <submittedName>
        <fullName evidence="5">Dipeptidyl aminopeptidase/acylaminoacyl peptidase</fullName>
    </submittedName>
</protein>
<dbReference type="InterPro" id="IPR029058">
    <property type="entry name" value="AB_hydrolase_fold"/>
</dbReference>
<dbReference type="PANTHER" id="PTHR42776">
    <property type="entry name" value="SERINE PEPTIDASE S9 FAMILY MEMBER"/>
    <property type="match status" value="1"/>
</dbReference>
<keyword evidence="2" id="KW-0720">Serine protease</keyword>
<dbReference type="Gene3D" id="2.120.10.30">
    <property type="entry name" value="TolB, C-terminal domain"/>
    <property type="match status" value="2"/>
</dbReference>
<dbReference type="InterPro" id="IPR011659">
    <property type="entry name" value="WD40"/>
</dbReference>
<keyword evidence="5" id="KW-0031">Aminopeptidase</keyword>
<dbReference type="SUPFAM" id="SSF53474">
    <property type="entry name" value="alpha/beta-Hydrolases"/>
    <property type="match status" value="1"/>
</dbReference>
<keyword evidence="6" id="KW-1185">Reference proteome</keyword>
<evidence type="ECO:0000256" key="2">
    <source>
        <dbReference type="ARBA" id="ARBA00022825"/>
    </source>
</evidence>